<evidence type="ECO:0000313" key="2">
    <source>
        <dbReference type="Proteomes" id="UP001227964"/>
    </source>
</evidence>
<evidence type="ECO:0000313" key="1">
    <source>
        <dbReference type="EMBL" id="MDL0429581.1"/>
    </source>
</evidence>
<evidence type="ECO:0008006" key="3">
    <source>
        <dbReference type="Google" id="ProtNLM"/>
    </source>
</evidence>
<keyword evidence="2" id="KW-1185">Reference proteome</keyword>
<gene>
    <name evidence="1" type="ORF">QPM17_00450</name>
</gene>
<protein>
    <recommendedName>
        <fullName evidence="3">DNA-binding protein</fullName>
    </recommendedName>
</protein>
<sequence length="71" mass="7881">MTYEPPGVFTRSNGERLFALSNIHKLTGVPAHEIVDAILKEKLTIELVNGCKCVREPELKQYLDGRAANGK</sequence>
<dbReference type="RefSeq" id="WP_285387814.1">
    <property type="nucleotide sequence ID" value="NZ_JASSVS010000001.1"/>
</dbReference>
<dbReference type="Proteomes" id="UP001227964">
    <property type="component" value="Unassembled WGS sequence"/>
</dbReference>
<organism evidence="1 2">
    <name type="scientific">Marinobacter azerbaijanicus</name>
    <dbReference type="NCBI Taxonomy" id="3050455"/>
    <lineage>
        <taxon>Bacteria</taxon>
        <taxon>Pseudomonadati</taxon>
        <taxon>Pseudomonadota</taxon>
        <taxon>Gammaproteobacteria</taxon>
        <taxon>Pseudomonadales</taxon>
        <taxon>Marinobacteraceae</taxon>
        <taxon>Marinobacter</taxon>
    </lineage>
</organism>
<name>A0ABT7I666_9GAMM</name>
<accession>A0ABT7I666</accession>
<comment type="caution">
    <text evidence="1">The sequence shown here is derived from an EMBL/GenBank/DDBJ whole genome shotgun (WGS) entry which is preliminary data.</text>
</comment>
<reference evidence="1 2" key="1">
    <citation type="submission" date="2023-06" db="EMBL/GenBank/DDBJ databases">
        <title>Marinobacter azerbaijanicus a moderately halophilic, isolated from Urmia Lake in Azerbaijan region of Iran.</title>
        <authorList>
            <person name="Sanchez-Porro C."/>
            <person name="Aghdam E.M."/>
            <person name="Saheb S.M."/>
            <person name="Tarhriz V."/>
            <person name="Kazemi E."/>
            <person name="Ammozegar M.A."/>
            <person name="Ventosa A."/>
            <person name="Hejazi M.S."/>
        </authorList>
    </citation>
    <scope>NUCLEOTIDE SEQUENCE [LARGE SCALE GENOMIC DNA]</scope>
    <source>
        <strain evidence="1 2">TBZ242</strain>
    </source>
</reference>
<dbReference type="EMBL" id="JASSVS010000001">
    <property type="protein sequence ID" value="MDL0429581.1"/>
    <property type="molecule type" value="Genomic_DNA"/>
</dbReference>
<proteinExistence type="predicted"/>